<evidence type="ECO:0000313" key="1">
    <source>
        <dbReference type="EMBL" id="BCR84342.1"/>
    </source>
</evidence>
<reference evidence="1" key="2">
    <citation type="submission" date="2021-02" db="EMBL/GenBank/DDBJ databases">
        <title>Aspergillus chevalieri M1 genome sequence.</title>
        <authorList>
            <person name="Kadooka C."/>
            <person name="Mori K."/>
            <person name="Futagami T."/>
        </authorList>
    </citation>
    <scope>NUCLEOTIDE SEQUENCE</scope>
    <source>
        <strain evidence="1">M1</strain>
    </source>
</reference>
<sequence>MQGLADLVAAGIGESLLEKPKNGIHSEDVKLSLVHRGLGLHNIIFSESLTPTLKGMINWEFVGHAPALITIPALIEPTFELAKSESWATAADELREAFWDEIPQWKHSMGSKGSQIFLDLYSFGLYLKADTLSDSKANLAAKEQY</sequence>
<reference evidence="1" key="1">
    <citation type="submission" date="2021-01" db="EMBL/GenBank/DDBJ databases">
        <authorList>
            <consortium name="Aspergillus chevalieri M1 genome sequencing consortium"/>
            <person name="Kazuki M."/>
            <person name="Futagami T."/>
        </authorList>
    </citation>
    <scope>NUCLEOTIDE SEQUENCE</scope>
    <source>
        <strain evidence="1">M1</strain>
    </source>
</reference>
<keyword evidence="2" id="KW-1185">Reference proteome</keyword>
<dbReference type="Proteomes" id="UP000637239">
    <property type="component" value="Chromosome 1"/>
</dbReference>
<protein>
    <submittedName>
        <fullName evidence="1">Uncharacterized protein</fullName>
    </submittedName>
</protein>
<dbReference type="KEGG" id="ache:ACHE_11744S"/>
<name>A0A7R7VGJ1_ASPCH</name>
<dbReference type="EMBL" id="AP024416">
    <property type="protein sequence ID" value="BCR84342.1"/>
    <property type="molecule type" value="Genomic_DNA"/>
</dbReference>
<evidence type="ECO:0000313" key="2">
    <source>
        <dbReference type="Proteomes" id="UP000637239"/>
    </source>
</evidence>
<gene>
    <name evidence="1" type="ORF">ACHE_11744S</name>
</gene>
<organism evidence="1 2">
    <name type="scientific">Aspergillus chevalieri</name>
    <name type="common">Eurotium chevalieri</name>
    <dbReference type="NCBI Taxonomy" id="182096"/>
    <lineage>
        <taxon>Eukaryota</taxon>
        <taxon>Fungi</taxon>
        <taxon>Dikarya</taxon>
        <taxon>Ascomycota</taxon>
        <taxon>Pezizomycotina</taxon>
        <taxon>Eurotiomycetes</taxon>
        <taxon>Eurotiomycetidae</taxon>
        <taxon>Eurotiales</taxon>
        <taxon>Aspergillaceae</taxon>
        <taxon>Aspergillus</taxon>
        <taxon>Aspergillus subgen. Aspergillus</taxon>
    </lineage>
</organism>
<dbReference type="RefSeq" id="XP_043132864.1">
    <property type="nucleotide sequence ID" value="XM_043276347.1"/>
</dbReference>
<proteinExistence type="predicted"/>
<dbReference type="GeneID" id="66978701"/>
<dbReference type="AlphaFoldDB" id="A0A7R7VGJ1"/>
<accession>A0A7R7VGJ1</accession>